<dbReference type="InterPro" id="IPR012337">
    <property type="entry name" value="RNaseH-like_sf"/>
</dbReference>
<dbReference type="EMBL" id="QGTR01000003">
    <property type="protein sequence ID" value="PWV99853.1"/>
    <property type="molecule type" value="Genomic_DNA"/>
</dbReference>
<accession>A0A317PHM5</accession>
<dbReference type="RefSeq" id="WP_146215604.1">
    <property type="nucleotide sequence ID" value="NZ_QGTR01000003.1"/>
</dbReference>
<dbReference type="Proteomes" id="UP000246352">
    <property type="component" value="Unassembled WGS sequence"/>
</dbReference>
<comment type="caution">
    <text evidence="1">The sequence shown here is derived from an EMBL/GenBank/DDBJ whole genome shotgun (WGS) entry which is preliminary data.</text>
</comment>
<organism evidence="1 2">
    <name type="scientific">Hoeflea marina</name>
    <dbReference type="NCBI Taxonomy" id="274592"/>
    <lineage>
        <taxon>Bacteria</taxon>
        <taxon>Pseudomonadati</taxon>
        <taxon>Pseudomonadota</taxon>
        <taxon>Alphaproteobacteria</taxon>
        <taxon>Hyphomicrobiales</taxon>
        <taxon>Rhizobiaceae</taxon>
        <taxon>Hoeflea</taxon>
    </lineage>
</organism>
<name>A0A317PHM5_9HYPH</name>
<evidence type="ECO:0000313" key="2">
    <source>
        <dbReference type="Proteomes" id="UP000246352"/>
    </source>
</evidence>
<keyword evidence="2" id="KW-1185">Reference proteome</keyword>
<dbReference type="OrthoDB" id="9770826at2"/>
<evidence type="ECO:0000313" key="1">
    <source>
        <dbReference type="EMBL" id="PWV99853.1"/>
    </source>
</evidence>
<dbReference type="Gene3D" id="3.30.420.10">
    <property type="entry name" value="Ribonuclease H-like superfamily/Ribonuclease H"/>
    <property type="match status" value="1"/>
</dbReference>
<dbReference type="InterPro" id="IPR036397">
    <property type="entry name" value="RNaseH_sf"/>
</dbReference>
<dbReference type="SUPFAM" id="SSF53098">
    <property type="entry name" value="Ribonuclease H-like"/>
    <property type="match status" value="1"/>
</dbReference>
<proteinExistence type="predicted"/>
<reference evidence="1 2" key="1">
    <citation type="submission" date="2018-05" db="EMBL/GenBank/DDBJ databases">
        <title>Genomic Encyclopedia of Type Strains, Phase IV (KMG-IV): sequencing the most valuable type-strain genomes for metagenomic binning, comparative biology and taxonomic classification.</title>
        <authorList>
            <person name="Goeker M."/>
        </authorList>
    </citation>
    <scope>NUCLEOTIDE SEQUENCE [LARGE SCALE GENOMIC DNA]</scope>
    <source>
        <strain evidence="1 2">DSM 16791</strain>
    </source>
</reference>
<protein>
    <submittedName>
        <fullName evidence="1">Uncharacterized protein</fullName>
    </submittedName>
</protein>
<dbReference type="GO" id="GO:0003676">
    <property type="term" value="F:nucleic acid binding"/>
    <property type="evidence" value="ECO:0007669"/>
    <property type="project" value="InterPro"/>
</dbReference>
<gene>
    <name evidence="1" type="ORF">DFR52_10350</name>
</gene>
<sequence length="192" mass="22073">MTVDFTKFETDEHRFAFLNYRHFGEHSERNGGRAACGYFGYLNLREGLFEFSGFAGLKDPSAILAYAIIHAVRAGNEITGLANTQLRIFLRNRSAQHHIEKYLPAWELRGGCNQHGERVTEFSHWLDIREMLKSKQVVLELGKGRDFSGWFRDIDRCGEQIGQKACELKAYTQDGIWPDSQTQGLAKKQAWR</sequence>
<dbReference type="AlphaFoldDB" id="A0A317PHM5"/>